<proteinExistence type="predicted"/>
<dbReference type="InterPro" id="IPR015421">
    <property type="entry name" value="PyrdxlP-dep_Trfase_major"/>
</dbReference>
<dbReference type="PANTHER" id="PTHR14237:SF19">
    <property type="entry name" value="MITOCHONDRIAL AMIDOXIME REDUCING COMPONENT 1"/>
    <property type="match status" value="1"/>
</dbReference>
<evidence type="ECO:0000259" key="1">
    <source>
        <dbReference type="Pfam" id="PF00266"/>
    </source>
</evidence>
<dbReference type="OrthoDB" id="3435185at2"/>
<accession>A0A2T0SN06</accession>
<dbReference type="RefSeq" id="WP_106194539.1">
    <property type="nucleotide sequence ID" value="NZ_PVTF01000015.1"/>
</dbReference>
<comment type="caution">
    <text evidence="2">The sequence shown here is derived from an EMBL/GenBank/DDBJ whole genome shotgun (WGS) entry which is preliminary data.</text>
</comment>
<dbReference type="Gene3D" id="3.40.640.10">
    <property type="entry name" value="Type I PLP-dependent aspartate aminotransferase-like (Major domain)"/>
    <property type="match status" value="1"/>
</dbReference>
<dbReference type="InterPro" id="IPR015422">
    <property type="entry name" value="PyrdxlP-dep_Trfase_small"/>
</dbReference>
<organism evidence="2 3">
    <name type="scientific">Umezawaea tangerina</name>
    <dbReference type="NCBI Taxonomy" id="84725"/>
    <lineage>
        <taxon>Bacteria</taxon>
        <taxon>Bacillati</taxon>
        <taxon>Actinomycetota</taxon>
        <taxon>Actinomycetes</taxon>
        <taxon>Pseudonocardiales</taxon>
        <taxon>Pseudonocardiaceae</taxon>
        <taxon>Umezawaea</taxon>
    </lineage>
</organism>
<dbReference type="Proteomes" id="UP000239494">
    <property type="component" value="Unassembled WGS sequence"/>
</dbReference>
<sequence>MAADRTGPQGPSEPLDFLRRYPDYERTRTLDRLRATEYDYLDEHGHTYLDYTGSGLAARAQLRAHQERLRDGVFGNPHSVNPTSLASTGLVESARARVLRHFGADPAEYAVVFTANATAAARLVGEGYRFGPRRRLVLTSDNHNSINGVREFARARHARTTYVPLRVPDLRVSTEAVDDALRGGRGLFAYPAQSNFTGVRHPLEWVDLARRRGYDVLLDAAAFLPTNPLDLAVVKPDFVVASWYKVFGYPTGVGCLVARREALARLRRPWFSGGTITAVGVRARWHAMAEGVEAFEDGTVNFLSIPDVEVGLEWVSGIGVDTIGARVRTLTGWFLERLEGLRHSGGEPMVRIYGPSEVRGRGGTVAFNVLTPAGGVVDERVVAVESAAAGISLRTGCFCNPGAGEDALGVDVRSVRRLRKVRTLDEYLGVVGLPTGGAVRVSFGVASTIGDVERAVAFLEGAYRDRVPDVDGLRPRR</sequence>
<feature type="domain" description="Aminotransferase class V" evidence="1">
    <location>
        <begin position="48"/>
        <end position="454"/>
    </location>
</feature>
<evidence type="ECO:0000313" key="3">
    <source>
        <dbReference type="Proteomes" id="UP000239494"/>
    </source>
</evidence>
<dbReference type="PANTHER" id="PTHR14237">
    <property type="entry name" value="MOLYBDOPTERIN COFACTOR SULFURASE MOSC"/>
    <property type="match status" value="1"/>
</dbReference>
<dbReference type="InterPro" id="IPR015424">
    <property type="entry name" value="PyrdxlP-dep_Trfase"/>
</dbReference>
<evidence type="ECO:0000313" key="2">
    <source>
        <dbReference type="EMBL" id="PRY34763.1"/>
    </source>
</evidence>
<dbReference type="Gene3D" id="3.90.1150.10">
    <property type="entry name" value="Aspartate Aminotransferase, domain 1"/>
    <property type="match status" value="1"/>
</dbReference>
<dbReference type="GO" id="GO:0016829">
    <property type="term" value="F:lyase activity"/>
    <property type="evidence" value="ECO:0007669"/>
    <property type="project" value="UniProtKB-KW"/>
</dbReference>
<protein>
    <submittedName>
        <fullName evidence="2">Selenocysteine lyase/cysteine desulfurase</fullName>
    </submittedName>
</protein>
<dbReference type="EMBL" id="PVTF01000015">
    <property type="protein sequence ID" value="PRY34763.1"/>
    <property type="molecule type" value="Genomic_DNA"/>
</dbReference>
<reference evidence="2 3" key="1">
    <citation type="submission" date="2018-03" db="EMBL/GenBank/DDBJ databases">
        <title>Genomic Encyclopedia of Archaeal and Bacterial Type Strains, Phase II (KMG-II): from individual species to whole genera.</title>
        <authorList>
            <person name="Goeker M."/>
        </authorList>
    </citation>
    <scope>NUCLEOTIDE SEQUENCE [LARGE SCALE GENOMIC DNA]</scope>
    <source>
        <strain evidence="2 3">DSM 44720</strain>
    </source>
</reference>
<dbReference type="InterPro" id="IPR000192">
    <property type="entry name" value="Aminotrans_V_dom"/>
</dbReference>
<gene>
    <name evidence="2" type="ORF">CLV43_11539</name>
</gene>
<name>A0A2T0SN06_9PSEU</name>
<dbReference type="AlphaFoldDB" id="A0A2T0SN06"/>
<keyword evidence="3" id="KW-1185">Reference proteome</keyword>
<keyword evidence="2" id="KW-0456">Lyase</keyword>
<dbReference type="Pfam" id="PF00266">
    <property type="entry name" value="Aminotran_5"/>
    <property type="match status" value="1"/>
</dbReference>
<dbReference type="SUPFAM" id="SSF53383">
    <property type="entry name" value="PLP-dependent transferases"/>
    <property type="match status" value="1"/>
</dbReference>